<evidence type="ECO:0000256" key="5">
    <source>
        <dbReference type="ARBA" id="ARBA00023242"/>
    </source>
</evidence>
<evidence type="ECO:0000256" key="4">
    <source>
        <dbReference type="ARBA" id="ARBA00023163"/>
    </source>
</evidence>
<feature type="compositionally biased region" description="Polar residues" evidence="6">
    <location>
        <begin position="334"/>
        <end position="365"/>
    </location>
</feature>
<evidence type="ECO:0000256" key="2">
    <source>
        <dbReference type="ARBA" id="ARBA00023015"/>
    </source>
</evidence>
<evidence type="ECO:0000313" key="8">
    <source>
        <dbReference type="EMBL" id="KAF0449942.1"/>
    </source>
</evidence>
<dbReference type="InterPro" id="IPR020956">
    <property type="entry name" value="TF_Aft1_OSM"/>
</dbReference>
<feature type="region of interest" description="Disordered" evidence="6">
    <location>
        <begin position="328"/>
        <end position="422"/>
    </location>
</feature>
<gene>
    <name evidence="8" type="ORF">F8M41_002289</name>
</gene>
<dbReference type="PROSITE" id="PS50217">
    <property type="entry name" value="BZIP"/>
    <property type="match status" value="1"/>
</dbReference>
<dbReference type="GO" id="GO:0005634">
    <property type="term" value="C:nucleus"/>
    <property type="evidence" value="ECO:0007669"/>
    <property type="project" value="UniProtKB-SubCell"/>
</dbReference>
<proteinExistence type="predicted"/>
<keyword evidence="4" id="KW-0804">Transcription</keyword>
<dbReference type="GO" id="GO:0003700">
    <property type="term" value="F:DNA-binding transcription factor activity"/>
    <property type="evidence" value="ECO:0007669"/>
    <property type="project" value="InterPro"/>
</dbReference>
<feature type="region of interest" description="Disordered" evidence="6">
    <location>
        <begin position="219"/>
        <end position="261"/>
    </location>
</feature>
<dbReference type="AlphaFoldDB" id="A0A8H4A738"/>
<dbReference type="Gene3D" id="1.20.5.170">
    <property type="match status" value="1"/>
</dbReference>
<organism evidence="8 9">
    <name type="scientific">Gigaspora margarita</name>
    <dbReference type="NCBI Taxonomy" id="4874"/>
    <lineage>
        <taxon>Eukaryota</taxon>
        <taxon>Fungi</taxon>
        <taxon>Fungi incertae sedis</taxon>
        <taxon>Mucoromycota</taxon>
        <taxon>Glomeromycotina</taxon>
        <taxon>Glomeromycetes</taxon>
        <taxon>Diversisporales</taxon>
        <taxon>Gigasporaceae</taxon>
        <taxon>Gigaspora</taxon>
    </lineage>
</organism>
<dbReference type="InterPro" id="IPR004827">
    <property type="entry name" value="bZIP"/>
</dbReference>
<evidence type="ECO:0000259" key="7">
    <source>
        <dbReference type="PROSITE" id="PS50217"/>
    </source>
</evidence>
<dbReference type="Pfam" id="PF00170">
    <property type="entry name" value="bZIP_1"/>
    <property type="match status" value="1"/>
</dbReference>
<feature type="compositionally biased region" description="Polar residues" evidence="6">
    <location>
        <begin position="237"/>
        <end position="258"/>
    </location>
</feature>
<dbReference type="EMBL" id="WTPW01001195">
    <property type="protein sequence ID" value="KAF0449942.1"/>
    <property type="molecule type" value="Genomic_DNA"/>
</dbReference>
<dbReference type="InterPro" id="IPR021755">
    <property type="entry name" value="TF_Aft1_HRA"/>
</dbReference>
<dbReference type="Proteomes" id="UP000439903">
    <property type="component" value="Unassembled WGS sequence"/>
</dbReference>
<dbReference type="Pfam" id="PF11785">
    <property type="entry name" value="Aft1_OSA"/>
    <property type="match status" value="1"/>
</dbReference>
<evidence type="ECO:0000313" key="9">
    <source>
        <dbReference type="Proteomes" id="UP000439903"/>
    </source>
</evidence>
<keyword evidence="9" id="KW-1185">Reference proteome</keyword>
<evidence type="ECO:0000256" key="1">
    <source>
        <dbReference type="ARBA" id="ARBA00004123"/>
    </source>
</evidence>
<comment type="subcellular location">
    <subcellularLocation>
        <location evidence="1">Nucleus</location>
    </subcellularLocation>
</comment>
<dbReference type="OrthoDB" id="295274at2759"/>
<accession>A0A8H4A738</accession>
<dbReference type="InterPro" id="IPR051027">
    <property type="entry name" value="bZIP_transcription_factors"/>
</dbReference>
<feature type="region of interest" description="Disordered" evidence="6">
    <location>
        <begin position="105"/>
        <end position="141"/>
    </location>
</feature>
<protein>
    <submittedName>
        <fullName evidence="8">Bzip transcription factor</fullName>
    </submittedName>
</protein>
<feature type="region of interest" description="Disordered" evidence="6">
    <location>
        <begin position="547"/>
        <end position="569"/>
    </location>
</feature>
<evidence type="ECO:0000256" key="6">
    <source>
        <dbReference type="SAM" id="MobiDB-lite"/>
    </source>
</evidence>
<sequence>MRNSVTLLQTKLEKISYLYYCLNFKQPNRKNKKTILYRLYNIIQSDVSSSFPNKSPESQNNESGSEPSPPNNQSDYQKKEIPPPTIEQTPTRFLASCSKLDLEPNPFEQSFSGVNPLTNEVGTNSPKPSLPPVSQIASPGVPASEEQYGWSLQSLRSGALSPSMLTGPQDTTLFNDLSQPGRTGTTPLPFASFSDHFNGANNFVNQPLSVLPNDPFVRNTYNQSVPRSLSDSDRKSIPSNPTTSAPPVNNVSTSQSGVIQPGLPSTNILNISNGSSTSTSNVIVQNPLNQSVLVTNSTLNNRNMVCAPQQDLISRNTIISDTIMTKTENDDFTSHSNNVITNLPNGRHSNTINSTIPSRKSSIMSVDSMDDELSNKLGSSSSMKSSPRNSRRKAEESLVKEQPPSKKNGQKVKNEMTDEEKRRNFLERNRQAALKCRQRKKQWLANLQAKVEYLTNDNENLQNQAQSLREEIINLKTLLLAHKDCPIAQANGVMGLDSIPPTSQGIPPSMNGMNLGSMGMVPGGIPNPAMTAGVPVNGVQGSMPISNVQVPPHMTNHVNGPPGSGLMRY</sequence>
<feature type="region of interest" description="Disordered" evidence="6">
    <location>
        <begin position="48"/>
        <end position="90"/>
    </location>
</feature>
<reference evidence="8 9" key="1">
    <citation type="journal article" date="2019" name="Environ. Microbiol.">
        <title>At the nexus of three kingdoms: the genome of the mycorrhizal fungus Gigaspora margarita provides insights into plant, endobacterial and fungal interactions.</title>
        <authorList>
            <person name="Venice F."/>
            <person name="Ghignone S."/>
            <person name="Salvioli di Fossalunga A."/>
            <person name="Amselem J."/>
            <person name="Novero M."/>
            <person name="Xianan X."/>
            <person name="Sedzielewska Toro K."/>
            <person name="Morin E."/>
            <person name="Lipzen A."/>
            <person name="Grigoriev I.V."/>
            <person name="Henrissat B."/>
            <person name="Martin F.M."/>
            <person name="Bonfante P."/>
        </authorList>
    </citation>
    <scope>NUCLEOTIDE SEQUENCE [LARGE SCALE GENOMIC DNA]</scope>
    <source>
        <strain evidence="8 9">BEG34</strain>
    </source>
</reference>
<feature type="domain" description="BZIP" evidence="7">
    <location>
        <begin position="419"/>
        <end position="482"/>
    </location>
</feature>
<dbReference type="InterPro" id="IPR046347">
    <property type="entry name" value="bZIP_sf"/>
</dbReference>
<keyword evidence="5" id="KW-0539">Nucleus</keyword>
<name>A0A8H4A738_GIGMA</name>
<feature type="compositionally biased region" description="Low complexity" evidence="6">
    <location>
        <begin position="375"/>
        <end position="388"/>
    </location>
</feature>
<feature type="compositionally biased region" description="Polar residues" evidence="6">
    <location>
        <begin position="107"/>
        <end position="127"/>
    </location>
</feature>
<feature type="compositionally biased region" description="Basic and acidic residues" evidence="6">
    <location>
        <begin position="412"/>
        <end position="422"/>
    </location>
</feature>
<evidence type="ECO:0000256" key="3">
    <source>
        <dbReference type="ARBA" id="ARBA00023125"/>
    </source>
</evidence>
<dbReference type="GO" id="GO:0003677">
    <property type="term" value="F:DNA binding"/>
    <property type="evidence" value="ECO:0007669"/>
    <property type="project" value="UniProtKB-KW"/>
</dbReference>
<dbReference type="CDD" id="cd14687">
    <property type="entry name" value="bZIP_ATF2"/>
    <property type="match status" value="1"/>
</dbReference>
<keyword evidence="3" id="KW-0238">DNA-binding</keyword>
<keyword evidence="2" id="KW-0805">Transcription regulation</keyword>
<feature type="compositionally biased region" description="Polar residues" evidence="6">
    <location>
        <begin position="219"/>
        <end position="229"/>
    </location>
</feature>
<dbReference type="FunFam" id="1.20.5.170:FF:000053">
    <property type="entry name" value="BZIP transcription factor AtfA"/>
    <property type="match status" value="1"/>
</dbReference>
<dbReference type="SUPFAM" id="SSF57959">
    <property type="entry name" value="Leucine zipper domain"/>
    <property type="match status" value="1"/>
</dbReference>
<dbReference type="Pfam" id="PF11786">
    <property type="entry name" value="Aft1_HRA"/>
    <property type="match status" value="1"/>
</dbReference>
<feature type="compositionally biased region" description="Polar residues" evidence="6">
    <location>
        <begin position="48"/>
        <end position="75"/>
    </location>
</feature>
<comment type="caution">
    <text evidence="8">The sequence shown here is derived from an EMBL/GenBank/DDBJ whole genome shotgun (WGS) entry which is preliminary data.</text>
</comment>
<dbReference type="SMART" id="SM00338">
    <property type="entry name" value="BRLZ"/>
    <property type="match status" value="1"/>
</dbReference>
<dbReference type="PANTHER" id="PTHR19304">
    <property type="entry name" value="CYCLIC-AMP RESPONSE ELEMENT BINDING PROTEIN"/>
    <property type="match status" value="1"/>
</dbReference>